<dbReference type="EMBL" id="JBHTBF010000003">
    <property type="protein sequence ID" value="MFC7318880.1"/>
    <property type="molecule type" value="Genomic_DNA"/>
</dbReference>
<dbReference type="PROSITE" id="PS00187">
    <property type="entry name" value="TPP_ENZYMES"/>
    <property type="match status" value="1"/>
</dbReference>
<evidence type="ECO:0000256" key="3">
    <source>
        <dbReference type="ARBA" id="ARBA00007812"/>
    </source>
</evidence>
<dbReference type="InterPro" id="IPR012001">
    <property type="entry name" value="Thiamin_PyroP_enz_TPP-bd_dom"/>
</dbReference>
<evidence type="ECO:0000256" key="6">
    <source>
        <dbReference type="RuleBase" id="RU362132"/>
    </source>
</evidence>
<comment type="cofactor">
    <cofactor evidence="2">
        <name>thiamine diphosphate</name>
        <dbReference type="ChEBI" id="CHEBI:58937"/>
    </cofactor>
</comment>
<feature type="domain" description="Thiamine pyrophosphate enzyme TPP-binding" evidence="8">
    <location>
        <begin position="389"/>
        <end position="523"/>
    </location>
</feature>
<dbReference type="GO" id="GO:0006082">
    <property type="term" value="P:organic acid metabolic process"/>
    <property type="evidence" value="ECO:0007669"/>
    <property type="project" value="UniProtKB-ARBA"/>
</dbReference>
<dbReference type="InterPro" id="IPR029035">
    <property type="entry name" value="DHS-like_NAD/FAD-binding_dom"/>
</dbReference>
<dbReference type="Gene3D" id="3.40.50.970">
    <property type="match status" value="2"/>
</dbReference>
<dbReference type="InterPro" id="IPR029061">
    <property type="entry name" value="THDP-binding"/>
</dbReference>
<organism evidence="10 11">
    <name type="scientific">Halomarina halobia</name>
    <dbReference type="NCBI Taxonomy" id="3033386"/>
    <lineage>
        <taxon>Archaea</taxon>
        <taxon>Methanobacteriati</taxon>
        <taxon>Methanobacteriota</taxon>
        <taxon>Stenosarchaea group</taxon>
        <taxon>Halobacteria</taxon>
        <taxon>Halobacteriales</taxon>
        <taxon>Natronomonadaceae</taxon>
        <taxon>Halomarina</taxon>
    </lineage>
</organism>
<dbReference type="CDD" id="cd07035">
    <property type="entry name" value="TPP_PYR_POX_like"/>
    <property type="match status" value="1"/>
</dbReference>
<dbReference type="PANTHER" id="PTHR18968">
    <property type="entry name" value="THIAMINE PYROPHOSPHATE ENZYMES"/>
    <property type="match status" value="1"/>
</dbReference>
<evidence type="ECO:0000256" key="2">
    <source>
        <dbReference type="ARBA" id="ARBA00001964"/>
    </source>
</evidence>
<evidence type="ECO:0000256" key="4">
    <source>
        <dbReference type="ARBA" id="ARBA00022723"/>
    </source>
</evidence>
<evidence type="ECO:0000256" key="1">
    <source>
        <dbReference type="ARBA" id="ARBA00001946"/>
    </source>
</evidence>
<dbReference type="GeneID" id="79316932"/>
<dbReference type="AlphaFoldDB" id="A0ABD6AEE1"/>
<comment type="caution">
    <text evidence="10">The sequence shown here is derived from an EMBL/GenBank/DDBJ whole genome shotgun (WGS) entry which is preliminary data.</text>
</comment>
<evidence type="ECO:0000259" key="9">
    <source>
        <dbReference type="Pfam" id="PF02776"/>
    </source>
</evidence>
<dbReference type="InterPro" id="IPR045229">
    <property type="entry name" value="TPP_enz"/>
</dbReference>
<dbReference type="CDD" id="cd02004">
    <property type="entry name" value="TPP_BZL_OCoD_HPCL"/>
    <property type="match status" value="1"/>
</dbReference>
<name>A0ABD6AEE1_9EURY</name>
<comment type="similarity">
    <text evidence="3 6">Belongs to the TPP enzyme family.</text>
</comment>
<proteinExistence type="inferred from homology"/>
<accession>A0ABD6AEE1</accession>
<evidence type="ECO:0000259" key="7">
    <source>
        <dbReference type="Pfam" id="PF00205"/>
    </source>
</evidence>
<evidence type="ECO:0000259" key="8">
    <source>
        <dbReference type="Pfam" id="PF02775"/>
    </source>
</evidence>
<dbReference type="InterPro" id="IPR000399">
    <property type="entry name" value="TPP-bd_CS"/>
</dbReference>
<evidence type="ECO:0000313" key="11">
    <source>
        <dbReference type="Proteomes" id="UP001596547"/>
    </source>
</evidence>
<dbReference type="Gene3D" id="3.40.50.1220">
    <property type="entry name" value="TPP-binding domain"/>
    <property type="match status" value="1"/>
</dbReference>
<keyword evidence="5 6" id="KW-0786">Thiamine pyrophosphate</keyword>
<sequence length="561" mass="58754">MATTHTGARIAARTLSELTERVYGLCGGHVQPIWDEIADTDADLVDVRDERAAVHAAHAHAEVTGELGVAMVTAGPGFTNAVTGIANAHTSGVPVLVVTGRPPIPQFDRGALQGTPHRAIADAITVADRTAFEPDRIRDHLVEAAGAALDERAPAVVEVPTDVLRDVGRANFQRPVPTGPHDTSADGDALDRAATILNEAERPAVVLGRGARAAAAEVRSFVAAAQLPVLTTAGSKGVVSGSNEYCVPGARGDVMAQADTLLLLGKRMDFTLGYASPAVFEDTAFIQVDVDSGALRKNRTPDVAIKGTVASAVPGLEARIDGPVASATWVEEVRDTHAERARRLADRKRADAEPLHPYRVCGAIERALGDDTVIVCDGGDALSFGRVALAASGPGRYLDPGPLGCLGVGVPFAIGASLARPEADVVCFTGDGSLGFNLADIETAVREDADVAIVVANNAGWNIERYDQVENYGREVGVRLENVAYDEVAEAMGARGLSVSGVADLDRAVETAIDRDGPVVVDVPVDPDVVSPDAANGLARVPDYQPLDLWDRLEREYRAAK</sequence>
<reference evidence="10 11" key="1">
    <citation type="journal article" date="2019" name="Int. J. Syst. Evol. Microbiol.">
        <title>The Global Catalogue of Microorganisms (GCM) 10K type strain sequencing project: providing services to taxonomists for standard genome sequencing and annotation.</title>
        <authorList>
            <consortium name="The Broad Institute Genomics Platform"/>
            <consortium name="The Broad Institute Genome Sequencing Center for Infectious Disease"/>
            <person name="Wu L."/>
            <person name="Ma J."/>
        </authorList>
    </citation>
    <scope>NUCLEOTIDE SEQUENCE [LARGE SCALE GENOMIC DNA]</scope>
    <source>
        <strain evidence="10 11">PSR21</strain>
    </source>
</reference>
<keyword evidence="11" id="KW-1185">Reference proteome</keyword>
<dbReference type="GO" id="GO:0044272">
    <property type="term" value="P:sulfur compound biosynthetic process"/>
    <property type="evidence" value="ECO:0007669"/>
    <property type="project" value="UniProtKB-ARBA"/>
</dbReference>
<dbReference type="RefSeq" id="WP_379794671.1">
    <property type="nucleotide sequence ID" value="NZ_CP119993.1"/>
</dbReference>
<evidence type="ECO:0000313" key="10">
    <source>
        <dbReference type="EMBL" id="MFC7318880.1"/>
    </source>
</evidence>
<dbReference type="PANTHER" id="PTHR18968:SF166">
    <property type="entry name" value="2-HYDROXYACYL-COA LYASE 2"/>
    <property type="match status" value="1"/>
</dbReference>
<dbReference type="Proteomes" id="UP001596547">
    <property type="component" value="Unassembled WGS sequence"/>
</dbReference>
<dbReference type="Pfam" id="PF00205">
    <property type="entry name" value="TPP_enzyme_M"/>
    <property type="match status" value="1"/>
</dbReference>
<dbReference type="InterPro" id="IPR012000">
    <property type="entry name" value="Thiamin_PyroP_enz_cen_dom"/>
</dbReference>
<comment type="cofactor">
    <cofactor evidence="1">
        <name>Mg(2+)</name>
        <dbReference type="ChEBI" id="CHEBI:18420"/>
    </cofactor>
</comment>
<dbReference type="Pfam" id="PF02775">
    <property type="entry name" value="TPP_enzyme_C"/>
    <property type="match status" value="1"/>
</dbReference>
<gene>
    <name evidence="10" type="ORF">ACFQPE_19050</name>
</gene>
<dbReference type="Pfam" id="PF02776">
    <property type="entry name" value="TPP_enzyme_N"/>
    <property type="match status" value="1"/>
</dbReference>
<dbReference type="InterPro" id="IPR011766">
    <property type="entry name" value="TPP_enzyme_TPP-bd"/>
</dbReference>
<dbReference type="SUPFAM" id="SSF52518">
    <property type="entry name" value="Thiamin diphosphate-binding fold (THDP-binding)"/>
    <property type="match status" value="2"/>
</dbReference>
<keyword evidence="4" id="KW-0479">Metal-binding</keyword>
<feature type="domain" description="Thiamine pyrophosphate enzyme N-terminal TPP-binding" evidence="9">
    <location>
        <begin position="6"/>
        <end position="115"/>
    </location>
</feature>
<feature type="domain" description="Thiamine pyrophosphate enzyme central" evidence="7">
    <location>
        <begin position="190"/>
        <end position="313"/>
    </location>
</feature>
<evidence type="ECO:0000256" key="5">
    <source>
        <dbReference type="ARBA" id="ARBA00023052"/>
    </source>
</evidence>
<dbReference type="SUPFAM" id="SSF52467">
    <property type="entry name" value="DHS-like NAD/FAD-binding domain"/>
    <property type="match status" value="1"/>
</dbReference>
<protein>
    <submittedName>
        <fullName evidence="10">Thiamine pyrophosphate-binding protein</fullName>
    </submittedName>
</protein>
<dbReference type="GO" id="GO:0046872">
    <property type="term" value="F:metal ion binding"/>
    <property type="evidence" value="ECO:0007669"/>
    <property type="project" value="UniProtKB-KW"/>
</dbReference>